<comment type="similarity">
    <text evidence="1 7 8">Belongs to the TRAFAC class translation factor GTPase superfamily. Classic translation factor GTPase family. IF-2 subfamily.</text>
</comment>
<keyword evidence="3 7" id="KW-0396">Initiation factor</keyword>
<evidence type="ECO:0000256" key="3">
    <source>
        <dbReference type="ARBA" id="ARBA00022540"/>
    </source>
</evidence>
<dbReference type="CDD" id="cd01887">
    <property type="entry name" value="IF2_eIF5B"/>
    <property type="match status" value="1"/>
</dbReference>
<feature type="region of interest" description="Disordered" evidence="9">
    <location>
        <begin position="121"/>
        <end position="146"/>
    </location>
</feature>
<dbReference type="Pfam" id="PF11987">
    <property type="entry name" value="IF-2"/>
    <property type="match status" value="1"/>
</dbReference>
<dbReference type="HAMAP" id="MF_00100_B">
    <property type="entry name" value="IF_2_B"/>
    <property type="match status" value="1"/>
</dbReference>
<keyword evidence="6 7" id="KW-0342">GTP-binding</keyword>
<keyword evidence="7" id="KW-0963">Cytoplasm</keyword>
<dbReference type="InterPro" id="IPR000178">
    <property type="entry name" value="TF_IF2_bacterial-like"/>
</dbReference>
<dbReference type="Gene3D" id="1.10.10.2480">
    <property type="match status" value="1"/>
</dbReference>
<keyword evidence="4 7" id="KW-0547">Nucleotide-binding</keyword>
<dbReference type="InterPro" id="IPR005225">
    <property type="entry name" value="Small_GTP-bd"/>
</dbReference>
<dbReference type="FunFam" id="3.40.50.300:FF:000019">
    <property type="entry name" value="Translation initiation factor IF-2"/>
    <property type="match status" value="1"/>
</dbReference>
<dbReference type="GO" id="GO:0003743">
    <property type="term" value="F:translation initiation factor activity"/>
    <property type="evidence" value="ECO:0007669"/>
    <property type="project" value="UniProtKB-UniRule"/>
</dbReference>
<evidence type="ECO:0000256" key="8">
    <source>
        <dbReference type="RuleBase" id="RU000644"/>
    </source>
</evidence>
<dbReference type="AlphaFoldDB" id="A0A7C5EMG3"/>
<dbReference type="CDD" id="cd03702">
    <property type="entry name" value="IF2_mtIF2_II"/>
    <property type="match status" value="1"/>
</dbReference>
<dbReference type="FunFam" id="3.40.50.10050:FF:000001">
    <property type="entry name" value="Translation initiation factor IF-2"/>
    <property type="match status" value="1"/>
</dbReference>
<keyword evidence="5 7" id="KW-0648">Protein biosynthesis</keyword>
<dbReference type="InterPro" id="IPR009000">
    <property type="entry name" value="Transl_B-barrel_sf"/>
</dbReference>
<dbReference type="Pfam" id="PF22042">
    <property type="entry name" value="EF-G_D2"/>
    <property type="match status" value="1"/>
</dbReference>
<dbReference type="SUPFAM" id="SSF52156">
    <property type="entry name" value="Initiation factor IF2/eIF5b, domain 3"/>
    <property type="match status" value="1"/>
</dbReference>
<dbReference type="InterPro" id="IPR023115">
    <property type="entry name" value="TIF_IF2_dom3"/>
</dbReference>
<feature type="region of interest" description="Disordered" evidence="9">
    <location>
        <begin position="159"/>
        <end position="214"/>
    </location>
</feature>
<accession>A0A7C5EMG3</accession>
<dbReference type="Gene3D" id="3.40.50.300">
    <property type="entry name" value="P-loop containing nucleotide triphosphate hydrolases"/>
    <property type="match status" value="1"/>
</dbReference>
<feature type="binding site" evidence="7">
    <location>
        <begin position="513"/>
        <end position="516"/>
    </location>
    <ligand>
        <name>GTP</name>
        <dbReference type="ChEBI" id="CHEBI:37565"/>
    </ligand>
</feature>
<feature type="region of interest" description="Disordered" evidence="9">
    <location>
        <begin position="246"/>
        <end position="267"/>
    </location>
</feature>
<dbReference type="InterPro" id="IPR044145">
    <property type="entry name" value="IF2_II"/>
</dbReference>
<evidence type="ECO:0000259" key="10">
    <source>
        <dbReference type="PROSITE" id="PS51722"/>
    </source>
</evidence>
<dbReference type="InterPro" id="IPR000795">
    <property type="entry name" value="T_Tr_GTP-bd_dom"/>
</dbReference>
<dbReference type="PANTHER" id="PTHR43381:SF5">
    <property type="entry name" value="TR-TYPE G DOMAIN-CONTAINING PROTEIN"/>
    <property type="match status" value="1"/>
</dbReference>
<evidence type="ECO:0000256" key="4">
    <source>
        <dbReference type="ARBA" id="ARBA00022741"/>
    </source>
</evidence>
<dbReference type="FunFam" id="2.40.30.10:FF:000007">
    <property type="entry name" value="Translation initiation factor IF-2"/>
    <property type="match status" value="1"/>
</dbReference>
<evidence type="ECO:0000256" key="2">
    <source>
        <dbReference type="ARBA" id="ARBA00020675"/>
    </source>
</evidence>
<dbReference type="CDD" id="cd03692">
    <property type="entry name" value="mtIF2_IVc"/>
    <property type="match status" value="1"/>
</dbReference>
<evidence type="ECO:0000256" key="1">
    <source>
        <dbReference type="ARBA" id="ARBA00007733"/>
    </source>
</evidence>
<dbReference type="InterPro" id="IPR006847">
    <property type="entry name" value="IF2_N"/>
</dbReference>
<dbReference type="Pfam" id="PF00009">
    <property type="entry name" value="GTP_EFTU"/>
    <property type="match status" value="1"/>
</dbReference>
<dbReference type="InterPro" id="IPR027417">
    <property type="entry name" value="P-loop_NTPase"/>
</dbReference>
<dbReference type="PANTHER" id="PTHR43381">
    <property type="entry name" value="TRANSLATION INITIATION FACTOR IF-2-RELATED"/>
    <property type="match status" value="1"/>
</dbReference>
<dbReference type="GO" id="GO:0003924">
    <property type="term" value="F:GTPase activity"/>
    <property type="evidence" value="ECO:0007669"/>
    <property type="project" value="UniProtKB-UniRule"/>
</dbReference>
<dbReference type="PROSITE" id="PS51722">
    <property type="entry name" value="G_TR_2"/>
    <property type="match status" value="1"/>
</dbReference>
<protein>
    <recommendedName>
        <fullName evidence="2 7">Translation initiation factor IF-2</fullName>
    </recommendedName>
</protein>
<dbReference type="FunFam" id="2.40.30.10:FF:000008">
    <property type="entry name" value="Translation initiation factor IF-2"/>
    <property type="match status" value="1"/>
</dbReference>
<gene>
    <name evidence="7" type="primary">infB</name>
    <name evidence="11" type="ORF">ENW48_07240</name>
</gene>
<dbReference type="SUPFAM" id="SSF50447">
    <property type="entry name" value="Translation proteins"/>
    <property type="match status" value="2"/>
</dbReference>
<evidence type="ECO:0000256" key="6">
    <source>
        <dbReference type="ARBA" id="ARBA00023134"/>
    </source>
</evidence>
<organism evidence="11">
    <name type="scientific">Desulfobacca acetoxidans</name>
    <dbReference type="NCBI Taxonomy" id="60893"/>
    <lineage>
        <taxon>Bacteria</taxon>
        <taxon>Pseudomonadati</taxon>
        <taxon>Thermodesulfobacteriota</taxon>
        <taxon>Desulfobaccia</taxon>
        <taxon>Desulfobaccales</taxon>
        <taxon>Desulfobaccaceae</taxon>
        <taxon>Desulfobacca</taxon>
    </lineage>
</organism>
<comment type="subcellular location">
    <subcellularLocation>
        <location evidence="7">Cytoplasm</location>
    </subcellularLocation>
</comment>
<feature type="binding site" evidence="7">
    <location>
        <begin position="413"/>
        <end position="420"/>
    </location>
    <ligand>
        <name>GTP</name>
        <dbReference type="ChEBI" id="CHEBI:37565"/>
    </ligand>
</feature>
<dbReference type="InterPro" id="IPR036925">
    <property type="entry name" value="TIF_IF2_dom3_sf"/>
</dbReference>
<dbReference type="InterPro" id="IPR053905">
    <property type="entry name" value="EF-G-like_DII"/>
</dbReference>
<dbReference type="NCBIfam" id="TIGR00487">
    <property type="entry name" value="IF-2"/>
    <property type="match status" value="1"/>
</dbReference>
<dbReference type="InterPro" id="IPR015760">
    <property type="entry name" value="TIF_IF2"/>
</dbReference>
<dbReference type="Pfam" id="PF04760">
    <property type="entry name" value="IF2_N"/>
    <property type="match status" value="2"/>
</dbReference>
<proteinExistence type="inferred from homology"/>
<comment type="caution">
    <text evidence="11">The sequence shown here is derived from an EMBL/GenBank/DDBJ whole genome shotgun (WGS) entry which is preliminary data.</text>
</comment>
<dbReference type="EMBL" id="DTKJ01000051">
    <property type="protein sequence ID" value="HGZ11997.1"/>
    <property type="molecule type" value="Genomic_DNA"/>
</dbReference>
<feature type="domain" description="Tr-type G" evidence="10">
    <location>
        <begin position="404"/>
        <end position="571"/>
    </location>
</feature>
<evidence type="ECO:0000313" key="11">
    <source>
        <dbReference type="EMBL" id="HGZ11997.1"/>
    </source>
</evidence>
<comment type="function">
    <text evidence="7 8">One of the essential components for the initiation of protein synthesis. Protects formylmethionyl-tRNA from spontaneous hydrolysis and promotes its binding to the 30S ribosomal subunits. Also involved in the hydrolysis of GTP during the formation of the 70S ribosomal complex.</text>
</comment>
<dbReference type="NCBIfam" id="TIGR00231">
    <property type="entry name" value="small_GTP"/>
    <property type="match status" value="1"/>
</dbReference>
<feature type="region of interest" description="G-domain" evidence="7">
    <location>
        <begin position="407"/>
        <end position="555"/>
    </location>
</feature>
<dbReference type="GO" id="GO:0005525">
    <property type="term" value="F:GTP binding"/>
    <property type="evidence" value="ECO:0007669"/>
    <property type="project" value="UniProtKB-KW"/>
</dbReference>
<dbReference type="Gene3D" id="2.40.30.10">
    <property type="entry name" value="Translation factors"/>
    <property type="match status" value="2"/>
</dbReference>
<sequence>MAKIRVQSLAKELKVDVVQLLQRLKEDFGLQVTYLSTLDDEVAAQVRQLLSQPVVQVEERRIGENVKRRRRVAPVTPVHPAGPKEVSPIVSLPPTAEKVTPSRKPEEVKPRMVAMPLKKEPPMPAAPEKVMAQPETPPPSFKAEVPTGEPTLVTEAVRSETPTAEVQAAPTEVGPSPAAGAVVSKRPKSKAKRKETPARIISMPSEIPEVRPERASLSPSVTSVAVAPKEARVVSPVPPVYVSPAAPKPTVPPKPEIKPKKKAKKAEVMELPAKGKPVKRREVRERAELYAEGEIRLPGRRKGLKKAIKKVGKAELTVPKAIKRRIKVGESITVGELAKRMGIKSSEVIKKLLSMGVLAHINYPINYDSAVIVASEFGYEVERAGVLEEDLLAVAQGEEGEALPRPPVVTIMGHVDHGKTSLLDAIRESRIVAGEAGGITQHIGAYHVELPQGDVVFLDTPGHEAFTAMRARGAQVTDLVVLVVAADDGVMEQTQEAINHARAAGVPLVVAINKIDKPNANPDRVKRELANLGVVPEDWGGDVLFAEVSAKKRLGIDDLLDKILLQAEILDLKAPVQALAQGRIIEARLDKGRGPVGTVLVQKGTLKVGDYFVCGPQYGRVRALFDDRGNRIEAVTPGLPAEVQGFSGVPEAGDEFQVLEDERKVKQIAMMRQQKQREAALARLSKVSLERLYQQIKEGAVKELKVILKADVQGSIEALTKALSELGNEEIKVNLIHTGIGEVRESDIMLASASDAIVVGFNVRINPKAQALAEQEQVDVRFYDVIYALLNEIQAAMEGMLEPVVEERFLGQAEVRAVFTISKVGQVAGCMVQEGKVERGALARVKRGGETLVEGVKINSLKRFKEDVKEVSAGYECGIGLDRFSDFMPGDLIEVYVQEKVKAELAAPAAAREPMEG</sequence>
<feature type="binding site" evidence="7">
    <location>
        <begin position="459"/>
        <end position="463"/>
    </location>
    <ligand>
        <name>GTP</name>
        <dbReference type="ChEBI" id="CHEBI:37565"/>
    </ligand>
</feature>
<reference evidence="11" key="1">
    <citation type="journal article" date="2020" name="mSystems">
        <title>Genome- and Community-Level Interaction Insights into Carbon Utilization and Element Cycling Functions of Hydrothermarchaeota in Hydrothermal Sediment.</title>
        <authorList>
            <person name="Zhou Z."/>
            <person name="Liu Y."/>
            <person name="Xu W."/>
            <person name="Pan J."/>
            <person name="Luo Z.H."/>
            <person name="Li M."/>
        </authorList>
    </citation>
    <scope>NUCLEOTIDE SEQUENCE [LARGE SCALE GENOMIC DNA]</scope>
    <source>
        <strain evidence="11">SpSt-853</strain>
    </source>
</reference>
<evidence type="ECO:0000256" key="7">
    <source>
        <dbReference type="HAMAP-Rule" id="MF_00100"/>
    </source>
</evidence>
<dbReference type="SUPFAM" id="SSF52540">
    <property type="entry name" value="P-loop containing nucleoside triphosphate hydrolases"/>
    <property type="match status" value="1"/>
</dbReference>
<evidence type="ECO:0000256" key="5">
    <source>
        <dbReference type="ARBA" id="ARBA00022917"/>
    </source>
</evidence>
<dbReference type="GO" id="GO:0005829">
    <property type="term" value="C:cytosol"/>
    <property type="evidence" value="ECO:0007669"/>
    <property type="project" value="TreeGrafter"/>
</dbReference>
<evidence type="ECO:0000256" key="9">
    <source>
        <dbReference type="SAM" id="MobiDB-lite"/>
    </source>
</evidence>
<feature type="region of interest" description="Disordered" evidence="9">
    <location>
        <begin position="76"/>
        <end position="108"/>
    </location>
</feature>
<name>A0A7C5EMG3_9BACT</name>
<dbReference type="Gene3D" id="3.40.50.10050">
    <property type="entry name" value="Translation initiation factor IF- 2, domain 3"/>
    <property type="match status" value="1"/>
</dbReference>